<evidence type="ECO:0000313" key="1">
    <source>
        <dbReference type="EMBL" id="KAH3872869.1"/>
    </source>
</evidence>
<protein>
    <submittedName>
        <fullName evidence="1">Uncharacterized protein</fullName>
    </submittedName>
</protein>
<evidence type="ECO:0000313" key="2">
    <source>
        <dbReference type="Proteomes" id="UP000828390"/>
    </source>
</evidence>
<keyword evidence="2" id="KW-1185">Reference proteome</keyword>
<dbReference type="InterPro" id="IPR036397">
    <property type="entry name" value="RNaseH_sf"/>
</dbReference>
<dbReference type="GO" id="GO:0003676">
    <property type="term" value="F:nucleic acid binding"/>
    <property type="evidence" value="ECO:0007669"/>
    <property type="project" value="InterPro"/>
</dbReference>
<accession>A0A9D4MAT6</accession>
<dbReference type="EMBL" id="JAIWYP010000002">
    <property type="protein sequence ID" value="KAH3872869.1"/>
    <property type="molecule type" value="Genomic_DNA"/>
</dbReference>
<sequence length="93" mass="10456">MAYRSSPHASTGLTPNKMFFGKEVLLPMAVVIGTPEEESTSQEDTHKYVQHLKNKIQSAHNIARINLQKAAIYQKKLYDLKSETRKLEAGQAV</sequence>
<organism evidence="1 2">
    <name type="scientific">Dreissena polymorpha</name>
    <name type="common">Zebra mussel</name>
    <name type="synonym">Mytilus polymorpha</name>
    <dbReference type="NCBI Taxonomy" id="45954"/>
    <lineage>
        <taxon>Eukaryota</taxon>
        <taxon>Metazoa</taxon>
        <taxon>Spiralia</taxon>
        <taxon>Lophotrochozoa</taxon>
        <taxon>Mollusca</taxon>
        <taxon>Bivalvia</taxon>
        <taxon>Autobranchia</taxon>
        <taxon>Heteroconchia</taxon>
        <taxon>Euheterodonta</taxon>
        <taxon>Imparidentia</taxon>
        <taxon>Neoheterodontei</taxon>
        <taxon>Myida</taxon>
        <taxon>Dreissenoidea</taxon>
        <taxon>Dreissenidae</taxon>
        <taxon>Dreissena</taxon>
    </lineage>
</organism>
<reference evidence="1" key="2">
    <citation type="submission" date="2020-11" db="EMBL/GenBank/DDBJ databases">
        <authorList>
            <person name="McCartney M.A."/>
            <person name="Auch B."/>
            <person name="Kono T."/>
            <person name="Mallez S."/>
            <person name="Becker A."/>
            <person name="Gohl D.M."/>
            <person name="Silverstein K.A.T."/>
            <person name="Koren S."/>
            <person name="Bechman K.B."/>
            <person name="Herman A."/>
            <person name="Abrahante J.E."/>
            <person name="Garbe J."/>
        </authorList>
    </citation>
    <scope>NUCLEOTIDE SEQUENCE</scope>
    <source>
        <strain evidence="1">Duluth1</strain>
        <tissue evidence="1">Whole animal</tissue>
    </source>
</reference>
<dbReference type="AlphaFoldDB" id="A0A9D4MAT6"/>
<name>A0A9D4MAT6_DREPO</name>
<dbReference type="Proteomes" id="UP000828390">
    <property type="component" value="Unassembled WGS sequence"/>
</dbReference>
<gene>
    <name evidence="1" type="ORF">DPMN_036092</name>
</gene>
<dbReference type="Gene3D" id="3.30.420.10">
    <property type="entry name" value="Ribonuclease H-like superfamily/Ribonuclease H"/>
    <property type="match status" value="1"/>
</dbReference>
<proteinExistence type="predicted"/>
<reference evidence="1" key="1">
    <citation type="journal article" date="2019" name="bioRxiv">
        <title>The Genome of the Zebra Mussel, Dreissena polymorpha: A Resource for Invasive Species Research.</title>
        <authorList>
            <person name="McCartney M.A."/>
            <person name="Auch B."/>
            <person name="Kono T."/>
            <person name="Mallez S."/>
            <person name="Zhang Y."/>
            <person name="Obille A."/>
            <person name="Becker A."/>
            <person name="Abrahante J.E."/>
            <person name="Garbe J."/>
            <person name="Badalamenti J.P."/>
            <person name="Herman A."/>
            <person name="Mangelson H."/>
            <person name="Liachko I."/>
            <person name="Sullivan S."/>
            <person name="Sone E.D."/>
            <person name="Koren S."/>
            <person name="Silverstein K.A.T."/>
            <person name="Beckman K.B."/>
            <person name="Gohl D.M."/>
        </authorList>
    </citation>
    <scope>NUCLEOTIDE SEQUENCE</scope>
    <source>
        <strain evidence="1">Duluth1</strain>
        <tissue evidence="1">Whole animal</tissue>
    </source>
</reference>
<comment type="caution">
    <text evidence="1">The sequence shown here is derived from an EMBL/GenBank/DDBJ whole genome shotgun (WGS) entry which is preliminary data.</text>
</comment>